<comment type="caution">
    <text evidence="1">The sequence shown here is derived from an EMBL/GenBank/DDBJ whole genome shotgun (WGS) entry which is preliminary data.</text>
</comment>
<dbReference type="VEuPathDB" id="FungiDB:SeMB42_g05213"/>
<evidence type="ECO:0000313" key="1">
    <source>
        <dbReference type="EMBL" id="TPX42254.1"/>
    </source>
</evidence>
<accession>A0A507CSW0</accession>
<dbReference type="Proteomes" id="UP000317494">
    <property type="component" value="Unassembled WGS sequence"/>
</dbReference>
<keyword evidence="2" id="KW-1185">Reference proteome</keyword>
<gene>
    <name evidence="1" type="ORF">SeMB42_g05213</name>
</gene>
<name>A0A507CSW0_9FUNG</name>
<sequence>MVFLSASTAGKREEDEFAQQLAFSNLGAYGDANGLLANKEKFVKLQWYVRCMSEKVQPIYGNLEPKLSRGDYLVNEKDLMDLIDLRILVTKEKLPWRIRQLPAPECLPCTKNFAIRRAEYNKYLELFNKCVVLFQTRMSDVATKLNEAYNNLKPKFDSGAYLGDEPDMETIQGIVSHEVLLWGNDPEDWTQPHSHSENVIFLQYKEAYVKSSRLINAHDQKYGGYTTHLHESPMDTALQGTTNHGDLASVVASGVAEPIASNQQWPLFTSDGNAGTSYGYTYADRPELENIGDILDTSLSLSSRANEPIASNQQWPLFPSDGNAGTPYGYTYANTPEFGYNSIEGTTRFAHPPTSYDPAGAPADSFPHNHTLPIHYFSNVNQPSLPAT</sequence>
<evidence type="ECO:0000313" key="2">
    <source>
        <dbReference type="Proteomes" id="UP000317494"/>
    </source>
</evidence>
<dbReference type="AlphaFoldDB" id="A0A507CSW0"/>
<protein>
    <submittedName>
        <fullName evidence="1">Uncharacterized protein</fullName>
    </submittedName>
</protein>
<reference evidence="1 2" key="1">
    <citation type="journal article" date="2019" name="Sci. Rep.">
        <title>Comparative genomics of chytrid fungi reveal insights into the obligate biotrophic and pathogenic lifestyle of Synchytrium endobioticum.</title>
        <authorList>
            <person name="van de Vossenberg B.T.L.H."/>
            <person name="Warris S."/>
            <person name="Nguyen H.D.T."/>
            <person name="van Gent-Pelzer M.P.E."/>
            <person name="Joly D.L."/>
            <person name="van de Geest H.C."/>
            <person name="Bonants P.J.M."/>
            <person name="Smith D.S."/>
            <person name="Levesque C.A."/>
            <person name="van der Lee T.A.J."/>
        </authorList>
    </citation>
    <scope>NUCLEOTIDE SEQUENCE [LARGE SCALE GENOMIC DNA]</scope>
    <source>
        <strain evidence="1 2">MB42</strain>
    </source>
</reference>
<proteinExistence type="predicted"/>
<organism evidence="1 2">
    <name type="scientific">Synchytrium endobioticum</name>
    <dbReference type="NCBI Taxonomy" id="286115"/>
    <lineage>
        <taxon>Eukaryota</taxon>
        <taxon>Fungi</taxon>
        <taxon>Fungi incertae sedis</taxon>
        <taxon>Chytridiomycota</taxon>
        <taxon>Chytridiomycota incertae sedis</taxon>
        <taxon>Chytridiomycetes</taxon>
        <taxon>Synchytriales</taxon>
        <taxon>Synchytriaceae</taxon>
        <taxon>Synchytrium</taxon>
    </lineage>
</organism>
<dbReference type="EMBL" id="QEAN01000239">
    <property type="protein sequence ID" value="TPX42254.1"/>
    <property type="molecule type" value="Genomic_DNA"/>
</dbReference>